<protein>
    <submittedName>
        <fullName evidence="1">Uncharacterized protein</fullName>
    </submittedName>
</protein>
<dbReference type="Proteomes" id="UP001359559">
    <property type="component" value="Unassembled WGS sequence"/>
</dbReference>
<comment type="caution">
    <text evidence="1">The sequence shown here is derived from an EMBL/GenBank/DDBJ whole genome shotgun (WGS) entry which is preliminary data.</text>
</comment>
<dbReference type="AlphaFoldDB" id="A0AAN9JUT1"/>
<dbReference type="EMBL" id="JAYKXN010000003">
    <property type="protein sequence ID" value="KAK7303999.1"/>
    <property type="molecule type" value="Genomic_DNA"/>
</dbReference>
<proteinExistence type="predicted"/>
<gene>
    <name evidence="1" type="ORF">RJT34_14967</name>
</gene>
<evidence type="ECO:0000313" key="1">
    <source>
        <dbReference type="EMBL" id="KAK7303999.1"/>
    </source>
</evidence>
<reference evidence="1 2" key="1">
    <citation type="submission" date="2024-01" db="EMBL/GenBank/DDBJ databases">
        <title>The genomes of 5 underutilized Papilionoideae crops provide insights into root nodulation and disease resistance.</title>
        <authorList>
            <person name="Yuan L."/>
        </authorList>
    </citation>
    <scope>NUCLEOTIDE SEQUENCE [LARGE SCALE GENOMIC DNA]</scope>
    <source>
        <strain evidence="1">LY-2023</strain>
        <tissue evidence="1">Leaf</tissue>
    </source>
</reference>
<sequence length="84" mass="9582">MIQVIAYPTTPIPSIRSCELHGRTMMDSLHQFSDFYFSSPSPKPHVLLPTLLNSSRFIFSIHAILEQQHKGFLPTQLIHSTLFS</sequence>
<accession>A0AAN9JUT1</accession>
<name>A0AAN9JUT1_CLITE</name>
<evidence type="ECO:0000313" key="2">
    <source>
        <dbReference type="Proteomes" id="UP001359559"/>
    </source>
</evidence>
<keyword evidence="2" id="KW-1185">Reference proteome</keyword>
<organism evidence="1 2">
    <name type="scientific">Clitoria ternatea</name>
    <name type="common">Butterfly pea</name>
    <dbReference type="NCBI Taxonomy" id="43366"/>
    <lineage>
        <taxon>Eukaryota</taxon>
        <taxon>Viridiplantae</taxon>
        <taxon>Streptophyta</taxon>
        <taxon>Embryophyta</taxon>
        <taxon>Tracheophyta</taxon>
        <taxon>Spermatophyta</taxon>
        <taxon>Magnoliopsida</taxon>
        <taxon>eudicotyledons</taxon>
        <taxon>Gunneridae</taxon>
        <taxon>Pentapetalae</taxon>
        <taxon>rosids</taxon>
        <taxon>fabids</taxon>
        <taxon>Fabales</taxon>
        <taxon>Fabaceae</taxon>
        <taxon>Papilionoideae</taxon>
        <taxon>50 kb inversion clade</taxon>
        <taxon>NPAAA clade</taxon>
        <taxon>indigoferoid/millettioid clade</taxon>
        <taxon>Phaseoleae</taxon>
        <taxon>Clitoria</taxon>
    </lineage>
</organism>